<evidence type="ECO:0000259" key="7">
    <source>
        <dbReference type="PROSITE" id="PS51158"/>
    </source>
</evidence>
<dbReference type="PROSITE" id="PS51158">
    <property type="entry name" value="ALPHA_KINASE"/>
    <property type="match status" value="1"/>
</dbReference>
<keyword evidence="4" id="KW-0418">Kinase</keyword>
<gene>
    <name evidence="8" type="ORF">TL16_g06181</name>
</gene>
<dbReference type="PANTHER" id="PTHR45992">
    <property type="entry name" value="EUKARYOTIC ELONGATION FACTOR 2 KINASE-RELATED"/>
    <property type="match status" value="1"/>
</dbReference>
<dbReference type="GO" id="GO:0004674">
    <property type="term" value="F:protein serine/threonine kinase activity"/>
    <property type="evidence" value="ECO:0007669"/>
    <property type="project" value="UniProtKB-KW"/>
</dbReference>
<keyword evidence="5" id="KW-0067">ATP-binding</keyword>
<comment type="caution">
    <text evidence="8">The sequence shown here is derived from an EMBL/GenBank/DDBJ whole genome shotgun (WGS) entry which is preliminary data.</text>
</comment>
<dbReference type="InterPro" id="IPR011009">
    <property type="entry name" value="Kinase-like_dom_sf"/>
</dbReference>
<dbReference type="AlphaFoldDB" id="A0A9W7EC91"/>
<dbReference type="CDD" id="cd04515">
    <property type="entry name" value="Alpha_kinase"/>
    <property type="match status" value="1"/>
</dbReference>
<feature type="compositionally biased region" description="Basic residues" evidence="6">
    <location>
        <begin position="323"/>
        <end position="335"/>
    </location>
</feature>
<evidence type="ECO:0000256" key="3">
    <source>
        <dbReference type="ARBA" id="ARBA00022741"/>
    </source>
</evidence>
<proteinExistence type="predicted"/>
<dbReference type="SUPFAM" id="SSF56112">
    <property type="entry name" value="Protein kinase-like (PK-like)"/>
    <property type="match status" value="1"/>
</dbReference>
<name>A0A9W7EC91_9STRA</name>
<dbReference type="Pfam" id="PF02816">
    <property type="entry name" value="Alpha_kinase"/>
    <property type="match status" value="1"/>
</dbReference>
<dbReference type="GO" id="GO:0005524">
    <property type="term" value="F:ATP binding"/>
    <property type="evidence" value="ECO:0007669"/>
    <property type="project" value="UniProtKB-KW"/>
</dbReference>
<feature type="region of interest" description="Disordered" evidence="6">
    <location>
        <begin position="312"/>
        <end position="335"/>
    </location>
</feature>
<organism evidence="8 9">
    <name type="scientific">Triparma laevis f. inornata</name>
    <dbReference type="NCBI Taxonomy" id="1714386"/>
    <lineage>
        <taxon>Eukaryota</taxon>
        <taxon>Sar</taxon>
        <taxon>Stramenopiles</taxon>
        <taxon>Ochrophyta</taxon>
        <taxon>Bolidophyceae</taxon>
        <taxon>Parmales</taxon>
        <taxon>Triparmaceae</taxon>
        <taxon>Triparma</taxon>
    </lineage>
</organism>
<dbReference type="InterPro" id="IPR051852">
    <property type="entry name" value="Alpha-type_PK"/>
</dbReference>
<feature type="domain" description="Alpha-type protein kinase" evidence="7">
    <location>
        <begin position="31"/>
        <end position="295"/>
    </location>
</feature>
<dbReference type="GO" id="GO:1903013">
    <property type="term" value="P:response to differentiation-inducing factor 1"/>
    <property type="evidence" value="ECO:0007669"/>
    <property type="project" value="TreeGrafter"/>
</dbReference>
<evidence type="ECO:0000256" key="5">
    <source>
        <dbReference type="ARBA" id="ARBA00022840"/>
    </source>
</evidence>
<keyword evidence="2" id="KW-0808">Transferase</keyword>
<evidence type="ECO:0000256" key="4">
    <source>
        <dbReference type="ARBA" id="ARBA00022777"/>
    </source>
</evidence>
<dbReference type="SMART" id="SM00811">
    <property type="entry name" value="Alpha_kinase"/>
    <property type="match status" value="1"/>
</dbReference>
<sequence length="335" mass="37053">MGNNLFLSTTTTTQDGVSATFSSFSFNAGNYRNAYSGVYNSKPPTRCVVKISKSGKIASMAKKRRGSKRIAADDKNAKYATTTSVVPPSYSASADKNVMARQIADLILSQPENSQNDITEIVTSVTQSLDPTTQMMFDDAVVSNLARKCSLEFNKRKDGSSDSVKRPLQFNIPVLLKIQYKHPFLSANNNDMICVEPFITGKYHRFVSNNGTLLFQGTLGAFCHFSFHHSNGNFIIVDIQGVRKETLYELTDPAIHTAGKGGLFGELDLGDVGIDAFFLTHECNGLCRDLPRPDAHVNSRSTSRVNMKEKIMMKNGNFDPTKKRQTHRKTRASKP</sequence>
<dbReference type="PANTHER" id="PTHR45992:SF2">
    <property type="entry name" value="EUKARYOTIC ELONGATION FACTOR 2 KINASE"/>
    <property type="match status" value="1"/>
</dbReference>
<dbReference type="EMBL" id="BLQM01000185">
    <property type="protein sequence ID" value="GMH73413.1"/>
    <property type="molecule type" value="Genomic_DNA"/>
</dbReference>
<dbReference type="Proteomes" id="UP001162640">
    <property type="component" value="Unassembled WGS sequence"/>
</dbReference>
<protein>
    <recommendedName>
        <fullName evidence="7">Alpha-type protein kinase domain-containing protein</fullName>
    </recommendedName>
</protein>
<dbReference type="GO" id="GO:0031037">
    <property type="term" value="P:myosin II filament disassembly"/>
    <property type="evidence" value="ECO:0007669"/>
    <property type="project" value="TreeGrafter"/>
</dbReference>
<keyword evidence="1" id="KW-0723">Serine/threonine-protein kinase</keyword>
<accession>A0A9W7EC91</accession>
<evidence type="ECO:0000256" key="1">
    <source>
        <dbReference type="ARBA" id="ARBA00022527"/>
    </source>
</evidence>
<dbReference type="InterPro" id="IPR004166">
    <property type="entry name" value="a-kinase_dom"/>
</dbReference>
<dbReference type="Gene3D" id="3.20.200.10">
    <property type="entry name" value="MHCK/EF2 kinase"/>
    <property type="match status" value="1"/>
</dbReference>
<evidence type="ECO:0000313" key="9">
    <source>
        <dbReference type="Proteomes" id="UP001162640"/>
    </source>
</evidence>
<reference evidence="9" key="1">
    <citation type="journal article" date="2023" name="Commun. Biol.">
        <title>Genome analysis of Parmales, the sister group of diatoms, reveals the evolutionary specialization of diatoms from phago-mixotrophs to photoautotrophs.</title>
        <authorList>
            <person name="Ban H."/>
            <person name="Sato S."/>
            <person name="Yoshikawa S."/>
            <person name="Yamada K."/>
            <person name="Nakamura Y."/>
            <person name="Ichinomiya M."/>
            <person name="Sato N."/>
            <person name="Blanc-Mathieu R."/>
            <person name="Endo H."/>
            <person name="Kuwata A."/>
            <person name="Ogata H."/>
        </authorList>
    </citation>
    <scope>NUCLEOTIDE SEQUENCE [LARGE SCALE GENOMIC DNA]</scope>
</reference>
<keyword evidence="3" id="KW-0547">Nucleotide-binding</keyword>
<evidence type="ECO:0000313" key="8">
    <source>
        <dbReference type="EMBL" id="GMH73413.1"/>
    </source>
</evidence>
<evidence type="ECO:0000256" key="6">
    <source>
        <dbReference type="SAM" id="MobiDB-lite"/>
    </source>
</evidence>
<evidence type="ECO:0000256" key="2">
    <source>
        <dbReference type="ARBA" id="ARBA00022679"/>
    </source>
</evidence>